<accession>A0AAV7TIZ7</accession>
<feature type="region of interest" description="Disordered" evidence="1">
    <location>
        <begin position="97"/>
        <end position="205"/>
    </location>
</feature>
<dbReference type="AlphaFoldDB" id="A0AAV7TIZ7"/>
<feature type="compositionally biased region" description="Acidic residues" evidence="1">
    <location>
        <begin position="99"/>
        <end position="114"/>
    </location>
</feature>
<comment type="caution">
    <text evidence="2">The sequence shown here is derived from an EMBL/GenBank/DDBJ whole genome shotgun (WGS) entry which is preliminary data.</text>
</comment>
<organism evidence="2 3">
    <name type="scientific">Pleurodeles waltl</name>
    <name type="common">Iberian ribbed newt</name>
    <dbReference type="NCBI Taxonomy" id="8319"/>
    <lineage>
        <taxon>Eukaryota</taxon>
        <taxon>Metazoa</taxon>
        <taxon>Chordata</taxon>
        <taxon>Craniata</taxon>
        <taxon>Vertebrata</taxon>
        <taxon>Euteleostomi</taxon>
        <taxon>Amphibia</taxon>
        <taxon>Batrachia</taxon>
        <taxon>Caudata</taxon>
        <taxon>Salamandroidea</taxon>
        <taxon>Salamandridae</taxon>
        <taxon>Pleurodelinae</taxon>
        <taxon>Pleurodeles</taxon>
    </lineage>
</organism>
<proteinExistence type="predicted"/>
<evidence type="ECO:0000256" key="1">
    <source>
        <dbReference type="SAM" id="MobiDB-lite"/>
    </source>
</evidence>
<name>A0AAV7TIZ7_PLEWA</name>
<feature type="compositionally biased region" description="Basic and acidic residues" evidence="1">
    <location>
        <begin position="192"/>
        <end position="205"/>
    </location>
</feature>
<dbReference type="EMBL" id="JANPWB010000006">
    <property type="protein sequence ID" value="KAJ1176592.1"/>
    <property type="molecule type" value="Genomic_DNA"/>
</dbReference>
<gene>
    <name evidence="2" type="ORF">NDU88_001864</name>
</gene>
<sequence length="205" mass="22682">MPEEETDCTSFALKIIDTLEELKTLQENADKEVKKLSSKLKCLQRPDEIWVSEEGQMVLPNCLLTQMARHTKRVVSTQDHEEVLLRAPTAAKQIVLPEPEPEQVEPELEPELAEDGSIIQMRDESAEAQETEQENNLGVTGEPSTGKVLSEANGDKAQGDQVPEPEGEKVETDRSQSDLTPPEPVAGPSREGTTDKTKEKSLILK</sequence>
<feature type="compositionally biased region" description="Basic and acidic residues" evidence="1">
    <location>
        <begin position="166"/>
        <end position="176"/>
    </location>
</feature>
<protein>
    <submittedName>
        <fullName evidence="2">Uncharacterized protein</fullName>
    </submittedName>
</protein>
<keyword evidence="3" id="KW-1185">Reference proteome</keyword>
<dbReference type="Proteomes" id="UP001066276">
    <property type="component" value="Chromosome 3_2"/>
</dbReference>
<reference evidence="2" key="1">
    <citation type="journal article" date="2022" name="bioRxiv">
        <title>Sequencing and chromosome-scale assembly of the giantPleurodeles waltlgenome.</title>
        <authorList>
            <person name="Brown T."/>
            <person name="Elewa A."/>
            <person name="Iarovenko S."/>
            <person name="Subramanian E."/>
            <person name="Araus A.J."/>
            <person name="Petzold A."/>
            <person name="Susuki M."/>
            <person name="Suzuki K.-i.T."/>
            <person name="Hayashi T."/>
            <person name="Toyoda A."/>
            <person name="Oliveira C."/>
            <person name="Osipova E."/>
            <person name="Leigh N.D."/>
            <person name="Simon A."/>
            <person name="Yun M.H."/>
        </authorList>
    </citation>
    <scope>NUCLEOTIDE SEQUENCE</scope>
    <source>
        <strain evidence="2">20211129_DDA</strain>
        <tissue evidence="2">Liver</tissue>
    </source>
</reference>
<evidence type="ECO:0000313" key="3">
    <source>
        <dbReference type="Proteomes" id="UP001066276"/>
    </source>
</evidence>
<evidence type="ECO:0000313" key="2">
    <source>
        <dbReference type="EMBL" id="KAJ1176592.1"/>
    </source>
</evidence>